<dbReference type="AlphaFoldDB" id="A0A9P0D6G5"/>
<organism evidence="7 8">
    <name type="scientific">Psylliodes chrysocephalus</name>
    <dbReference type="NCBI Taxonomy" id="3402493"/>
    <lineage>
        <taxon>Eukaryota</taxon>
        <taxon>Metazoa</taxon>
        <taxon>Ecdysozoa</taxon>
        <taxon>Arthropoda</taxon>
        <taxon>Hexapoda</taxon>
        <taxon>Insecta</taxon>
        <taxon>Pterygota</taxon>
        <taxon>Neoptera</taxon>
        <taxon>Endopterygota</taxon>
        <taxon>Coleoptera</taxon>
        <taxon>Polyphaga</taxon>
        <taxon>Cucujiformia</taxon>
        <taxon>Chrysomeloidea</taxon>
        <taxon>Chrysomelidae</taxon>
        <taxon>Galerucinae</taxon>
        <taxon>Alticini</taxon>
        <taxon>Psylliodes</taxon>
    </lineage>
</organism>
<dbReference type="SUPFAM" id="SSF53098">
    <property type="entry name" value="Ribonuclease H-like"/>
    <property type="match status" value="1"/>
</dbReference>
<evidence type="ECO:0000256" key="2">
    <source>
        <dbReference type="ARBA" id="ARBA00022723"/>
    </source>
</evidence>
<keyword evidence="2" id="KW-0479">Metal-binding</keyword>
<dbReference type="EMBL" id="OV651820">
    <property type="protein sequence ID" value="CAH1114795.1"/>
    <property type="molecule type" value="Genomic_DNA"/>
</dbReference>
<dbReference type="PANTHER" id="PTHR46481">
    <property type="entry name" value="ZINC FINGER BED DOMAIN-CONTAINING PROTEIN 4"/>
    <property type="match status" value="1"/>
</dbReference>
<dbReference type="GO" id="GO:0005634">
    <property type="term" value="C:nucleus"/>
    <property type="evidence" value="ECO:0007669"/>
    <property type="project" value="UniProtKB-SubCell"/>
</dbReference>
<keyword evidence="5" id="KW-0539">Nucleus</keyword>
<keyword evidence="3" id="KW-0863">Zinc-finger</keyword>
<proteinExistence type="predicted"/>
<evidence type="ECO:0000256" key="3">
    <source>
        <dbReference type="ARBA" id="ARBA00022771"/>
    </source>
</evidence>
<dbReference type="GO" id="GO:0008270">
    <property type="term" value="F:zinc ion binding"/>
    <property type="evidence" value="ECO:0007669"/>
    <property type="project" value="UniProtKB-KW"/>
</dbReference>
<evidence type="ECO:0000313" key="8">
    <source>
        <dbReference type="Proteomes" id="UP001153636"/>
    </source>
</evidence>
<name>A0A9P0D6G5_9CUCU</name>
<evidence type="ECO:0000256" key="5">
    <source>
        <dbReference type="ARBA" id="ARBA00023242"/>
    </source>
</evidence>
<protein>
    <recommendedName>
        <fullName evidence="6">HAT C-terminal dimerisation domain-containing protein</fullName>
    </recommendedName>
</protein>
<comment type="subcellular location">
    <subcellularLocation>
        <location evidence="1">Nucleus</location>
    </subcellularLocation>
</comment>
<dbReference type="InterPro" id="IPR052035">
    <property type="entry name" value="ZnF_BED_domain_contain"/>
</dbReference>
<dbReference type="OrthoDB" id="1607513at2759"/>
<dbReference type="GO" id="GO:0046983">
    <property type="term" value="F:protein dimerization activity"/>
    <property type="evidence" value="ECO:0007669"/>
    <property type="project" value="InterPro"/>
</dbReference>
<gene>
    <name evidence="7" type="ORF">PSYICH_LOCUS14180</name>
</gene>
<dbReference type="Proteomes" id="UP001153636">
    <property type="component" value="Chromosome 8"/>
</dbReference>
<evidence type="ECO:0000256" key="4">
    <source>
        <dbReference type="ARBA" id="ARBA00022833"/>
    </source>
</evidence>
<dbReference type="Pfam" id="PF05699">
    <property type="entry name" value="Dimer_Tnp_hAT"/>
    <property type="match status" value="1"/>
</dbReference>
<evidence type="ECO:0000259" key="6">
    <source>
        <dbReference type="Pfam" id="PF05699"/>
    </source>
</evidence>
<dbReference type="InterPro" id="IPR008906">
    <property type="entry name" value="HATC_C_dom"/>
</dbReference>
<keyword evidence="4" id="KW-0862">Zinc</keyword>
<sequence>MILNPHYKDRLIITREKKEDILERLRSKAFLESFSALDSSSKIPTTSPYRRAPIDESKLQKLLDEALGTAEEERPDADRELANYIAEKVVPRNIAALKWWSKNHHRFPVLALIARQYLNVPASQTSSERLFSIAGNIVTSDRARLLSSNVEQIAFLNKNAV</sequence>
<dbReference type="PANTHER" id="PTHR46481:SF10">
    <property type="entry name" value="ZINC FINGER BED DOMAIN-CONTAINING PROTEIN 39"/>
    <property type="match status" value="1"/>
</dbReference>
<feature type="domain" description="HAT C-terminal dimerisation" evidence="6">
    <location>
        <begin position="80"/>
        <end position="159"/>
    </location>
</feature>
<dbReference type="InterPro" id="IPR012337">
    <property type="entry name" value="RNaseH-like_sf"/>
</dbReference>
<reference evidence="7" key="1">
    <citation type="submission" date="2022-01" db="EMBL/GenBank/DDBJ databases">
        <authorList>
            <person name="King R."/>
        </authorList>
    </citation>
    <scope>NUCLEOTIDE SEQUENCE</scope>
</reference>
<accession>A0A9P0D6G5</accession>
<evidence type="ECO:0000256" key="1">
    <source>
        <dbReference type="ARBA" id="ARBA00004123"/>
    </source>
</evidence>
<evidence type="ECO:0000313" key="7">
    <source>
        <dbReference type="EMBL" id="CAH1114795.1"/>
    </source>
</evidence>
<keyword evidence="8" id="KW-1185">Reference proteome</keyword>